<organism evidence="2">
    <name type="scientific">Rhipicephalus zambeziensis</name>
    <dbReference type="NCBI Taxonomy" id="60191"/>
    <lineage>
        <taxon>Eukaryota</taxon>
        <taxon>Metazoa</taxon>
        <taxon>Ecdysozoa</taxon>
        <taxon>Arthropoda</taxon>
        <taxon>Chelicerata</taxon>
        <taxon>Arachnida</taxon>
        <taxon>Acari</taxon>
        <taxon>Parasitiformes</taxon>
        <taxon>Ixodida</taxon>
        <taxon>Ixodoidea</taxon>
        <taxon>Ixodidae</taxon>
        <taxon>Rhipicephalinae</taxon>
        <taxon>Rhipicephalus</taxon>
        <taxon>Rhipicephalus</taxon>
    </lineage>
</organism>
<protein>
    <submittedName>
        <fullName evidence="2">Uncharacterized protein</fullName>
    </submittedName>
</protein>
<name>A0A224YGU7_9ACAR</name>
<feature type="region of interest" description="Disordered" evidence="1">
    <location>
        <begin position="63"/>
        <end position="90"/>
    </location>
</feature>
<dbReference type="AlphaFoldDB" id="A0A224YGU7"/>
<evidence type="ECO:0000313" key="2">
    <source>
        <dbReference type="EMBL" id="MAA13433.1"/>
    </source>
</evidence>
<reference evidence="2" key="1">
    <citation type="journal article" date="2017" name="Parasit. Vectors">
        <title>Sialotranscriptomics of Rhipicephalus zambeziensis reveals intricate expression profiles of secretory proteins and suggests tight temporal transcriptional regulation during blood-feeding.</title>
        <authorList>
            <person name="de Castro M.H."/>
            <person name="de Klerk D."/>
            <person name="Pienaar R."/>
            <person name="Rees D.J.G."/>
            <person name="Mans B.J."/>
        </authorList>
    </citation>
    <scope>NUCLEOTIDE SEQUENCE</scope>
    <source>
        <tissue evidence="2">Salivary glands</tissue>
    </source>
</reference>
<evidence type="ECO:0000256" key="1">
    <source>
        <dbReference type="SAM" id="MobiDB-lite"/>
    </source>
</evidence>
<sequence>MAARSEDRLFSFFFLIPGMSSHDAQPFFSGRRRTRLLAAMLTFSLFSNAFCSFLEWVGAASAQLADAPTHSRRQKKKTPRRAHGRNHHRRLVSYVVQVSFTLALILHNREPKEEEEKSGDSEHGA</sequence>
<feature type="compositionally biased region" description="Basic residues" evidence="1">
    <location>
        <begin position="70"/>
        <end position="90"/>
    </location>
</feature>
<proteinExistence type="predicted"/>
<dbReference type="EMBL" id="GFPF01002287">
    <property type="protein sequence ID" value="MAA13433.1"/>
    <property type="molecule type" value="Transcribed_RNA"/>
</dbReference>
<accession>A0A224YGU7</accession>